<dbReference type="SUPFAM" id="SSF141072">
    <property type="entry name" value="CalX-like"/>
    <property type="match status" value="1"/>
</dbReference>
<feature type="region of interest" description="Disordered" evidence="2">
    <location>
        <begin position="342"/>
        <end position="363"/>
    </location>
</feature>
<dbReference type="InterPro" id="IPR002909">
    <property type="entry name" value="IPT_dom"/>
</dbReference>
<evidence type="ECO:0000256" key="2">
    <source>
        <dbReference type="SAM" id="MobiDB-lite"/>
    </source>
</evidence>
<dbReference type="SUPFAM" id="SSF81296">
    <property type="entry name" value="E set domains"/>
    <property type="match status" value="1"/>
</dbReference>
<dbReference type="OrthoDB" id="281943at2"/>
<evidence type="ECO:0000313" key="4">
    <source>
        <dbReference type="EMBL" id="OWK39902.1"/>
    </source>
</evidence>
<evidence type="ECO:0000259" key="3">
    <source>
        <dbReference type="SMART" id="SM00429"/>
    </source>
</evidence>
<proteinExistence type="predicted"/>
<dbReference type="InterPro" id="IPR028994">
    <property type="entry name" value="Integrin_alpha_N"/>
</dbReference>
<evidence type="ECO:0000313" key="5">
    <source>
        <dbReference type="Proteomes" id="UP000214646"/>
    </source>
</evidence>
<feature type="compositionally biased region" description="Pro residues" evidence="2">
    <location>
        <begin position="1112"/>
        <end position="1129"/>
    </location>
</feature>
<feature type="compositionally biased region" description="Pro residues" evidence="2">
    <location>
        <begin position="342"/>
        <end position="353"/>
    </location>
</feature>
<dbReference type="Gene3D" id="2.60.40.10">
    <property type="entry name" value="Immunoglobulins"/>
    <property type="match status" value="1"/>
</dbReference>
<dbReference type="PANTHER" id="PTHR47572">
    <property type="entry name" value="LIPOPROTEIN-RELATED"/>
    <property type="match status" value="1"/>
</dbReference>
<dbReference type="InterPro" id="IPR014756">
    <property type="entry name" value="Ig_E-set"/>
</dbReference>
<dbReference type="InterPro" id="IPR038081">
    <property type="entry name" value="CalX-like_sf"/>
</dbReference>
<protein>
    <submittedName>
        <fullName evidence="4">Polymorphic outer membrane protein</fullName>
    </submittedName>
</protein>
<dbReference type="RefSeq" id="WP_088256724.1">
    <property type="nucleotide sequence ID" value="NZ_NIDE01000009.1"/>
</dbReference>
<keyword evidence="1" id="KW-0732">Signal</keyword>
<gene>
    <name evidence="4" type="ORF">FRUB_05792</name>
</gene>
<dbReference type="InterPro" id="IPR051262">
    <property type="entry name" value="SMP-30/CGR1_Lactonase"/>
</dbReference>
<dbReference type="Pfam" id="PF24684">
    <property type="entry name" value="Vgb_lyase"/>
    <property type="match status" value="1"/>
</dbReference>
<name>A0A225DEL8_9BACT</name>
<feature type="region of interest" description="Disordered" evidence="2">
    <location>
        <begin position="997"/>
        <end position="1089"/>
    </location>
</feature>
<organism evidence="4 5">
    <name type="scientific">Fimbriiglobus ruber</name>
    <dbReference type="NCBI Taxonomy" id="1908690"/>
    <lineage>
        <taxon>Bacteria</taxon>
        <taxon>Pseudomonadati</taxon>
        <taxon>Planctomycetota</taxon>
        <taxon>Planctomycetia</taxon>
        <taxon>Gemmatales</taxon>
        <taxon>Gemmataceae</taxon>
        <taxon>Fimbriiglobus</taxon>
    </lineage>
</organism>
<sequence length="1269" mass="125631">MANTGDGTVSRITPAGVVTTFATGFTVPSGLAFDAAGNLYVADSTANTVSRVTPAGIVSTYASGFSAPVGLVFDAAGDLYVVNDGLGNVSEVTPAGVVTTFASGFAGADGLTSDAAGNLYVSNYVTGTVNAVSPAGVVTTYATGFSGPVGLAFDAAGRLYVANYKAGTLSMATAVTATVPFTLGGTAVAGTDYSGVTASPLVFAPGQTTADIAGTLAPGSGGQTLTVTLGTPTNATLGATTTNTLMVLPPTPAVTGLSPSSGPTTGGTTVTITGTSLGNATAVAFGGVVGAIVSDTPTQIVATAPTGTVGTVDATVTTAGGTTITSAADQFTYFALPASPPPASLPPASPPPTSQAVSAPAGGTAPVSLTATGADTGGAPIVWVYNADGSPRFSIMAYDPTFTGGVRVAVGDVNGDGIPDIITVPGPGGGPIVKVFSGVDGTLLQTFAALDGKFTGGLYVAAGDFNGDGHADIVTSADIGGGPRVTVYNGSDDSVMADFFGIADPNFRGGARVAVGDINYDGVPDLIVAAGFGGGPRVTIYDGREIAAAGGGTPAGTALANFFAFEQTLRNGVYVGSGDLTDGGFADLVFGAGPGGAPRVRVIDGQQLLAASNFSDLDTAVAANPAMQVANFFAGDPSSRVGVRVGIADGSSGTADILTSPGTGGGSAVSMYNAAGTVVGTENPFPGFTGGSFVDGSEDPTQALFARGTSAPLGQLVIRGQFVTGVPTEVVFADNEGYRVVVQPAIVTTTRVSVGVPVYVNPSTGQVGASGPDLTVSVIQTFNGGQVVTASIPYQITAPTPVAGTPGTLTTAYLTALQNLADNAIQGVQRVGAATPGAGGTAISGLTQQLAAVKQTLATLASQIQQLMSGQIASIPLGTVNGAQIVLTVAELALLDALIGNLLQSAGFDIGGDPNQILTNLIAWLENGQTKTDGTAGGWSPLPLITAGPALGGGINVSKNGAEGAAAIVDNASVPIGDAADAANSVAGSGLDPDFFKNLTLDNDPEVGQDTPHIPPPDSISTPPLSPDETPDPNDPSSENDNDPNIEAQDESEGDTTAEENPEDEMTGEAPDQVDDQNPGDELGADLGTDSNAIQQNQTVGNTVLEENDSPPASPPVSLPPSPPSPPTVPQIQGTYTGSYSGVWETAIPVGQNVSGSIAVTISQISSPDTNGHTAISGNISITGLPNEAPASYAASGYYNAQDNTLIFDSLSGDSILGEQILNGFYENTTLVNGQIHGSFAETSPNGDSLMINTDSTAIPYAVTLNKSN</sequence>
<dbReference type="Gene3D" id="2.120.10.30">
    <property type="entry name" value="TolB, C-terminal domain"/>
    <property type="match status" value="1"/>
</dbReference>
<accession>A0A225DEL8</accession>
<dbReference type="Pfam" id="PF01839">
    <property type="entry name" value="FG-GAP"/>
    <property type="match status" value="1"/>
</dbReference>
<comment type="caution">
    <text evidence="4">The sequence shown here is derived from an EMBL/GenBank/DDBJ whole genome shotgun (WGS) entry which is preliminary data.</text>
</comment>
<dbReference type="PANTHER" id="PTHR47572:SF4">
    <property type="entry name" value="LACTONASE DRP35"/>
    <property type="match status" value="1"/>
</dbReference>
<reference evidence="5" key="1">
    <citation type="submission" date="2017-06" db="EMBL/GenBank/DDBJ databases">
        <title>Genome analysis of Fimbriiglobus ruber SP5, the first member of the order Planctomycetales with confirmed chitinolytic capability.</title>
        <authorList>
            <person name="Ravin N.V."/>
            <person name="Rakitin A.L."/>
            <person name="Ivanova A.A."/>
            <person name="Beletsky A.V."/>
            <person name="Kulichevskaya I.S."/>
            <person name="Mardanov A.V."/>
            <person name="Dedysh S.N."/>
        </authorList>
    </citation>
    <scope>NUCLEOTIDE SEQUENCE [LARGE SCALE GENOMIC DNA]</scope>
    <source>
        <strain evidence="5">SP5</strain>
    </source>
</reference>
<dbReference type="AlphaFoldDB" id="A0A225DEL8"/>
<evidence type="ECO:0000256" key="1">
    <source>
        <dbReference type="ARBA" id="ARBA00022729"/>
    </source>
</evidence>
<dbReference type="EMBL" id="NIDE01000009">
    <property type="protein sequence ID" value="OWK39902.1"/>
    <property type="molecule type" value="Genomic_DNA"/>
</dbReference>
<dbReference type="SUPFAM" id="SSF69318">
    <property type="entry name" value="Integrin alpha N-terminal domain"/>
    <property type="match status" value="1"/>
</dbReference>
<dbReference type="InterPro" id="IPR013517">
    <property type="entry name" value="FG-GAP"/>
</dbReference>
<dbReference type="InterPro" id="IPR013783">
    <property type="entry name" value="Ig-like_fold"/>
</dbReference>
<feature type="domain" description="IPT/TIG" evidence="3">
    <location>
        <begin position="251"/>
        <end position="334"/>
    </location>
</feature>
<dbReference type="Gene3D" id="2.130.10.130">
    <property type="entry name" value="Integrin alpha, N-terminal"/>
    <property type="match status" value="1"/>
</dbReference>
<dbReference type="Pfam" id="PF01833">
    <property type="entry name" value="TIG"/>
    <property type="match status" value="1"/>
</dbReference>
<dbReference type="Proteomes" id="UP000214646">
    <property type="component" value="Unassembled WGS sequence"/>
</dbReference>
<feature type="compositionally biased region" description="Acidic residues" evidence="2">
    <location>
        <begin position="1038"/>
        <end position="1079"/>
    </location>
</feature>
<feature type="region of interest" description="Disordered" evidence="2">
    <location>
        <begin position="1104"/>
        <end position="1134"/>
    </location>
</feature>
<dbReference type="SUPFAM" id="SSF63829">
    <property type="entry name" value="Calcium-dependent phosphotriesterase"/>
    <property type="match status" value="1"/>
</dbReference>
<dbReference type="InterPro" id="IPR011042">
    <property type="entry name" value="6-blade_b-propeller_TolB-like"/>
</dbReference>
<dbReference type="SMART" id="SM00429">
    <property type="entry name" value="IPT"/>
    <property type="match status" value="1"/>
</dbReference>
<keyword evidence="5" id="KW-1185">Reference proteome</keyword>